<keyword evidence="4" id="KW-1003">Cell membrane</keyword>
<feature type="transmembrane region" description="Helical" evidence="9">
    <location>
        <begin position="257"/>
        <end position="275"/>
    </location>
</feature>
<keyword evidence="3" id="KW-0050">Antiport</keyword>
<sequence length="471" mass="50326">MECKKNMTFGKAISVIIFLILSLFWSLKWGTGYSQIPLIATATLAAVIAMKSGYDWKELEVGILNTVQVSMQAILIMMIIGMLIGTWILSGVVPTMIYYGLKIISPRIFLIATLFICSIVSLACGSSWTTASTVGIALVGIAQGLGIPTHIAVGAIISGSYFGDKMSPLSETTNLAPAVAGSNLFDHIKHMSYTTGVSLLISTVLFGFVGLKYGGSKIDSNSIQIILDGLSSQFIISPILFLPPILVIVMVIKKIPAIPGLIVGVILGGLLGFFLQGADLKSIVEAAHFGYISDTGVEVIDSLLSRGGMDSMMFTISLIICAMILGGVLETSGMLYAISEKILTFVHGTGSLVMATVLTSIGTNIVTGDQALAIIIPGRMYKDIYEEQRLKPKNLSRALEDAGTLTSPLVPWNVCGAFMATTFGVATLAYLPFAFLNLINPIVSIIYGFTGITMEKYSEEELHKKSTIDIE</sequence>
<keyword evidence="7 9" id="KW-0472">Membrane</keyword>
<dbReference type="Proteomes" id="UP000216024">
    <property type="component" value="Unassembled WGS sequence"/>
</dbReference>
<keyword evidence="2" id="KW-0813">Transport</keyword>
<dbReference type="EMBL" id="NIBG01000009">
    <property type="protein sequence ID" value="PAB59089.1"/>
    <property type="molecule type" value="Genomic_DNA"/>
</dbReference>
<comment type="caution">
    <text evidence="11">The sequence shown here is derived from an EMBL/GenBank/DDBJ whole genome shotgun (WGS) entry which is preliminary data.</text>
</comment>
<dbReference type="InterPro" id="IPR052180">
    <property type="entry name" value="NhaC_Na-H+_Antiporter"/>
</dbReference>
<protein>
    <submittedName>
        <fullName evidence="11">Na+/H+ antiporter NhaC</fullName>
    </submittedName>
</protein>
<feature type="transmembrane region" description="Helical" evidence="9">
    <location>
        <begin position="428"/>
        <end position="449"/>
    </location>
</feature>
<evidence type="ECO:0000256" key="1">
    <source>
        <dbReference type="ARBA" id="ARBA00004651"/>
    </source>
</evidence>
<feature type="domain" description="Na+/H+ antiporter NhaC-like C-terminal" evidence="10">
    <location>
        <begin position="160"/>
        <end position="452"/>
    </location>
</feature>
<evidence type="ECO:0000256" key="4">
    <source>
        <dbReference type="ARBA" id="ARBA00022475"/>
    </source>
</evidence>
<dbReference type="PANTHER" id="PTHR33451:SF3">
    <property type="entry name" value="MALATE-2H(+)_NA(+)-LACTATE ANTIPORTER"/>
    <property type="match status" value="1"/>
</dbReference>
<dbReference type="GO" id="GO:0005886">
    <property type="term" value="C:plasma membrane"/>
    <property type="evidence" value="ECO:0007669"/>
    <property type="project" value="UniProtKB-SubCell"/>
</dbReference>
<feature type="transmembrane region" description="Helical" evidence="9">
    <location>
        <begin position="74"/>
        <end position="101"/>
    </location>
</feature>
<dbReference type="InterPro" id="IPR018461">
    <property type="entry name" value="Na/H_Antiport_NhaC-like_C"/>
</dbReference>
<feature type="transmembrane region" description="Helical" evidence="9">
    <location>
        <begin position="134"/>
        <end position="157"/>
    </location>
</feature>
<comment type="similarity">
    <text evidence="8">Belongs to the NhaC Na(+)/H(+) (TC 2.A.35) antiporter family.</text>
</comment>
<feature type="transmembrane region" description="Helical" evidence="9">
    <location>
        <begin position="36"/>
        <end position="54"/>
    </location>
</feature>
<feature type="transmembrane region" description="Helical" evidence="9">
    <location>
        <begin position="234"/>
        <end position="252"/>
    </location>
</feature>
<evidence type="ECO:0000256" key="7">
    <source>
        <dbReference type="ARBA" id="ARBA00023136"/>
    </source>
</evidence>
<dbReference type="PANTHER" id="PTHR33451">
    <property type="entry name" value="MALATE-2H(+)/NA(+)-LACTATE ANTIPORTER"/>
    <property type="match status" value="1"/>
</dbReference>
<dbReference type="RefSeq" id="WP_095133819.1">
    <property type="nucleotide sequence ID" value="NZ_NIBG01000009.1"/>
</dbReference>
<dbReference type="OrthoDB" id="9762978at2"/>
<dbReference type="NCBIfam" id="TIGR00931">
    <property type="entry name" value="antiport_nhaC"/>
    <property type="match status" value="1"/>
</dbReference>
<keyword evidence="12" id="KW-1185">Reference proteome</keyword>
<name>A0A267MHP0_9FIRM</name>
<dbReference type="InterPro" id="IPR004770">
    <property type="entry name" value="Na/H_antiport_NhaC"/>
</dbReference>
<dbReference type="Pfam" id="PF03553">
    <property type="entry name" value="Na_H_antiporter"/>
    <property type="match status" value="1"/>
</dbReference>
<evidence type="ECO:0000256" key="5">
    <source>
        <dbReference type="ARBA" id="ARBA00022692"/>
    </source>
</evidence>
<dbReference type="AlphaFoldDB" id="A0A267MHP0"/>
<keyword evidence="6 9" id="KW-1133">Transmembrane helix</keyword>
<evidence type="ECO:0000313" key="11">
    <source>
        <dbReference type="EMBL" id="PAB59089.1"/>
    </source>
</evidence>
<proteinExistence type="inferred from homology"/>
<feature type="transmembrane region" description="Helical" evidence="9">
    <location>
        <begin position="12"/>
        <end position="29"/>
    </location>
</feature>
<accession>A0A267MHP0</accession>
<organism evidence="11 12">
    <name type="scientific">Anaeromicrobium sediminis</name>
    <dbReference type="NCBI Taxonomy" id="1478221"/>
    <lineage>
        <taxon>Bacteria</taxon>
        <taxon>Bacillati</taxon>
        <taxon>Bacillota</taxon>
        <taxon>Clostridia</taxon>
        <taxon>Peptostreptococcales</taxon>
        <taxon>Thermotaleaceae</taxon>
        <taxon>Anaeromicrobium</taxon>
    </lineage>
</organism>
<evidence type="ECO:0000313" key="12">
    <source>
        <dbReference type="Proteomes" id="UP000216024"/>
    </source>
</evidence>
<comment type="subcellular location">
    <subcellularLocation>
        <location evidence="1">Cell membrane</location>
        <topology evidence="1">Multi-pass membrane protein</topology>
    </subcellularLocation>
</comment>
<feature type="transmembrane region" description="Helical" evidence="9">
    <location>
        <begin position="108"/>
        <end position="128"/>
    </location>
</feature>
<evidence type="ECO:0000256" key="9">
    <source>
        <dbReference type="SAM" id="Phobius"/>
    </source>
</evidence>
<keyword evidence="5 9" id="KW-0812">Transmembrane</keyword>
<feature type="transmembrane region" description="Helical" evidence="9">
    <location>
        <begin position="193"/>
        <end position="214"/>
    </location>
</feature>
<gene>
    <name evidence="11" type="primary">nhaC</name>
    <name evidence="11" type="ORF">CCE28_11255</name>
</gene>
<feature type="transmembrane region" description="Helical" evidence="9">
    <location>
        <begin position="312"/>
        <end position="330"/>
    </location>
</feature>
<evidence type="ECO:0000256" key="3">
    <source>
        <dbReference type="ARBA" id="ARBA00022449"/>
    </source>
</evidence>
<evidence type="ECO:0000259" key="10">
    <source>
        <dbReference type="Pfam" id="PF03553"/>
    </source>
</evidence>
<evidence type="ECO:0000256" key="8">
    <source>
        <dbReference type="ARBA" id="ARBA00038435"/>
    </source>
</evidence>
<evidence type="ECO:0000256" key="6">
    <source>
        <dbReference type="ARBA" id="ARBA00022989"/>
    </source>
</evidence>
<dbReference type="GO" id="GO:0015297">
    <property type="term" value="F:antiporter activity"/>
    <property type="evidence" value="ECO:0007669"/>
    <property type="project" value="UniProtKB-KW"/>
</dbReference>
<reference evidence="11 12" key="1">
    <citation type="submission" date="2017-06" db="EMBL/GenBank/DDBJ databases">
        <title>Draft genome sequence of anaerobic fermentative bacterium Anaeromicrobium sediminis DY2726D isolated from West Pacific Ocean sediments.</title>
        <authorList>
            <person name="Zeng X."/>
        </authorList>
    </citation>
    <scope>NUCLEOTIDE SEQUENCE [LARGE SCALE GENOMIC DNA]</scope>
    <source>
        <strain evidence="11 12">DY2726D</strain>
    </source>
</reference>
<evidence type="ECO:0000256" key="2">
    <source>
        <dbReference type="ARBA" id="ARBA00022448"/>
    </source>
</evidence>